<evidence type="ECO:0000259" key="1">
    <source>
        <dbReference type="Pfam" id="PF06568"/>
    </source>
</evidence>
<reference evidence="2 3" key="1">
    <citation type="submission" date="2019-08" db="EMBL/GenBank/DDBJ databases">
        <title>Hyperibacter terrae gen. nov., sp. nov. and Hyperibacter viscosus sp. nov., two new members in the family Rhodospirillaceae isolated from the rhizosphere of Hypericum perforatum.</title>
        <authorList>
            <person name="Noviana Z."/>
        </authorList>
    </citation>
    <scope>NUCLEOTIDE SEQUENCE [LARGE SCALE GENOMIC DNA]</scope>
    <source>
        <strain evidence="2 3">R5959</strain>
    </source>
</reference>
<dbReference type="RefSeq" id="WP_151119640.1">
    <property type="nucleotide sequence ID" value="NZ_CP042582.1"/>
</dbReference>
<dbReference type="KEGG" id="hadh:FRZ61_42940"/>
<organism evidence="2 3">
    <name type="scientific">Hypericibacter adhaerens</name>
    <dbReference type="NCBI Taxonomy" id="2602016"/>
    <lineage>
        <taxon>Bacteria</taxon>
        <taxon>Pseudomonadati</taxon>
        <taxon>Pseudomonadota</taxon>
        <taxon>Alphaproteobacteria</taxon>
        <taxon>Rhodospirillales</taxon>
        <taxon>Dongiaceae</taxon>
        <taxon>Hypericibacter</taxon>
    </lineage>
</organism>
<dbReference type="InterPro" id="IPR009506">
    <property type="entry name" value="YjiS-like"/>
</dbReference>
<dbReference type="Pfam" id="PF06568">
    <property type="entry name" value="YjiS-like"/>
    <property type="match status" value="1"/>
</dbReference>
<name>A0A5J6N6I3_9PROT</name>
<dbReference type="Proteomes" id="UP000325797">
    <property type="component" value="Chromosome"/>
</dbReference>
<sequence>MTSTFLERDRSVVQTYLQSWGGALRRCVLALRHHGEKRRAAHHLMDCPDHLLRDIGITRRQIAAAVHGRLEDSRCRDAVR</sequence>
<keyword evidence="3" id="KW-1185">Reference proteome</keyword>
<dbReference type="OrthoDB" id="7376415at2"/>
<feature type="domain" description="YjiS-like" evidence="1">
    <location>
        <begin position="36"/>
        <end position="62"/>
    </location>
</feature>
<dbReference type="AlphaFoldDB" id="A0A5J6N6I3"/>
<protein>
    <recommendedName>
        <fullName evidence="1">YjiS-like domain-containing protein</fullName>
    </recommendedName>
</protein>
<gene>
    <name evidence="2" type="ORF">FRZ61_42940</name>
</gene>
<evidence type="ECO:0000313" key="3">
    <source>
        <dbReference type="Proteomes" id="UP000325797"/>
    </source>
</evidence>
<evidence type="ECO:0000313" key="2">
    <source>
        <dbReference type="EMBL" id="QEX24353.1"/>
    </source>
</evidence>
<dbReference type="EMBL" id="CP042582">
    <property type="protein sequence ID" value="QEX24353.1"/>
    <property type="molecule type" value="Genomic_DNA"/>
</dbReference>
<proteinExistence type="predicted"/>
<accession>A0A5J6N6I3</accession>